<dbReference type="InterPro" id="IPR051603">
    <property type="entry name" value="Zinc-ADH_QOR/CCCR"/>
</dbReference>
<dbReference type="SUPFAM" id="SSF50129">
    <property type="entry name" value="GroES-like"/>
    <property type="match status" value="1"/>
</dbReference>
<dbReference type="SMART" id="SM00829">
    <property type="entry name" value="PKS_ER"/>
    <property type="match status" value="1"/>
</dbReference>
<evidence type="ECO:0000313" key="3">
    <source>
        <dbReference type="EMBL" id="MBM7508548.1"/>
    </source>
</evidence>
<feature type="domain" description="Enoyl reductase (ER)" evidence="2">
    <location>
        <begin position="10"/>
        <end position="322"/>
    </location>
</feature>
<dbReference type="InterPro" id="IPR013154">
    <property type="entry name" value="ADH-like_N"/>
</dbReference>
<reference evidence="3 4" key="1">
    <citation type="submission" date="2021-01" db="EMBL/GenBank/DDBJ databases">
        <title>Sequencing the genomes of 1000 actinobacteria strains.</title>
        <authorList>
            <person name="Klenk H.-P."/>
        </authorList>
    </citation>
    <scope>NUCLEOTIDE SEQUENCE [LARGE SCALE GENOMIC DNA]</scope>
    <source>
        <strain evidence="3 4">DSM 18239</strain>
    </source>
</reference>
<sequence>MRAAQLHTCGEPPHVVDAEAPTRAPGQALVAVGAAPITPLDLLCASGTSYFGRPDTPYVPGVQGVGVVRESDTLAAGTRVWFPTTAGMAPGDGAMAELAVAADDELVPVGDAVDDVHLAALGLSAIAAWTALLLRGGLRAGERVLVLGASGVVGQVALQAARLHGAGAVFGAAMEEGADDRARELGADGFVRLRRDDDADDLTGRMREVVGEVDLVLDPLCGVPASAALACLAPHGRLVNLGSSAGASATFSSAHLRSGSRSVLGYTNNDLTPEQRREALAQIEEHAAAGRLAVPFEAFALDEAATAWARQAAGEVRGRAVLVPGAPRG</sequence>
<organism evidence="3 4">
    <name type="scientific">Nocardioides salarius</name>
    <dbReference type="NCBI Taxonomy" id="374513"/>
    <lineage>
        <taxon>Bacteria</taxon>
        <taxon>Bacillati</taxon>
        <taxon>Actinomycetota</taxon>
        <taxon>Actinomycetes</taxon>
        <taxon>Propionibacteriales</taxon>
        <taxon>Nocardioidaceae</taxon>
        <taxon>Nocardioides</taxon>
    </lineage>
</organism>
<comment type="caution">
    <text evidence="3">The sequence shown here is derived from an EMBL/GenBank/DDBJ whole genome shotgun (WGS) entry which is preliminary data.</text>
</comment>
<dbReference type="InterPro" id="IPR036291">
    <property type="entry name" value="NAD(P)-bd_dom_sf"/>
</dbReference>
<keyword evidence="4" id="KW-1185">Reference proteome</keyword>
<dbReference type="InterPro" id="IPR013149">
    <property type="entry name" value="ADH-like_C"/>
</dbReference>
<dbReference type="EMBL" id="JAFBBZ010000001">
    <property type="protein sequence ID" value="MBM7508548.1"/>
    <property type="molecule type" value="Genomic_DNA"/>
</dbReference>
<evidence type="ECO:0000313" key="4">
    <source>
        <dbReference type="Proteomes" id="UP000732378"/>
    </source>
</evidence>
<dbReference type="Gene3D" id="3.90.180.10">
    <property type="entry name" value="Medium-chain alcohol dehydrogenases, catalytic domain"/>
    <property type="match status" value="1"/>
</dbReference>
<dbReference type="Gene3D" id="3.40.50.720">
    <property type="entry name" value="NAD(P)-binding Rossmann-like Domain"/>
    <property type="match status" value="1"/>
</dbReference>
<dbReference type="PANTHER" id="PTHR44154:SF1">
    <property type="entry name" value="QUINONE OXIDOREDUCTASE"/>
    <property type="match status" value="1"/>
</dbReference>
<name>A0ABS2MBI4_9ACTN</name>
<dbReference type="Proteomes" id="UP000732378">
    <property type="component" value="Unassembled WGS sequence"/>
</dbReference>
<dbReference type="SUPFAM" id="SSF51735">
    <property type="entry name" value="NAD(P)-binding Rossmann-fold domains"/>
    <property type="match status" value="1"/>
</dbReference>
<dbReference type="InterPro" id="IPR020843">
    <property type="entry name" value="ER"/>
</dbReference>
<evidence type="ECO:0000259" key="2">
    <source>
        <dbReference type="SMART" id="SM00829"/>
    </source>
</evidence>
<dbReference type="Pfam" id="PF08240">
    <property type="entry name" value="ADH_N"/>
    <property type="match status" value="1"/>
</dbReference>
<dbReference type="Pfam" id="PF00107">
    <property type="entry name" value="ADH_zinc_N"/>
    <property type="match status" value="1"/>
</dbReference>
<evidence type="ECO:0000256" key="1">
    <source>
        <dbReference type="ARBA" id="ARBA00022857"/>
    </source>
</evidence>
<keyword evidence="1" id="KW-0521">NADP</keyword>
<dbReference type="RefSeq" id="WP_193668403.1">
    <property type="nucleotide sequence ID" value="NZ_JACDTV010000004.1"/>
</dbReference>
<gene>
    <name evidence="3" type="ORF">JOE61_002362</name>
</gene>
<dbReference type="PANTHER" id="PTHR44154">
    <property type="entry name" value="QUINONE OXIDOREDUCTASE"/>
    <property type="match status" value="1"/>
</dbReference>
<protein>
    <submittedName>
        <fullName evidence="3">NADPH:quinone reductase-like Zn-dependent oxidoreductase</fullName>
    </submittedName>
</protein>
<dbReference type="InterPro" id="IPR011032">
    <property type="entry name" value="GroES-like_sf"/>
</dbReference>
<proteinExistence type="predicted"/>
<accession>A0ABS2MBI4</accession>